<evidence type="ECO:0000256" key="2">
    <source>
        <dbReference type="ARBA" id="ARBA00022729"/>
    </source>
</evidence>
<keyword evidence="6" id="KW-0812">Transmembrane</keyword>
<evidence type="ECO:0000256" key="5">
    <source>
        <dbReference type="SAM" id="MobiDB-lite"/>
    </source>
</evidence>
<sequence>MFLSVQNRSSEMSLSLTSMILAAWLCVLLAVVSADSEIPLYRKVGDDVVLKPGTISTTITNIMWKHGPHIAIQWDGTEFDYYRHFKVRSRLNTTNGEMTITGLTQDDSGSYTPEINGVVKNATRLVVIYPVPKPTVGKLGKSCGDEETSCILTCEGNTTGAEPVTYRWKSDNNVTGSSKEQLINKDNSWAIEEFRCELENPVSQMSSDPFSNPFITKRLNPPEGEPNVSKGLIVFMALLFTVLLLVGVHRCKAGVWFFQKESMPWQKDFWRKHGRTSRDAVSNGTTAQDKGQKDEETAMT</sequence>
<dbReference type="SUPFAM" id="SSF48726">
    <property type="entry name" value="Immunoglobulin"/>
    <property type="match status" value="1"/>
</dbReference>
<keyword evidence="9" id="KW-1185">Reference proteome</keyword>
<keyword evidence="2 7" id="KW-0732">Signal</keyword>
<feature type="region of interest" description="Disordered" evidence="5">
    <location>
        <begin position="276"/>
        <end position="300"/>
    </location>
</feature>
<name>A0A6A5DN03_PERFL</name>
<feature type="compositionally biased region" description="Basic and acidic residues" evidence="5">
    <location>
        <begin position="290"/>
        <end position="300"/>
    </location>
</feature>
<protein>
    <recommendedName>
        <fullName evidence="10">Ig-like domain-containing protein</fullName>
    </recommendedName>
</protein>
<feature type="transmembrane region" description="Helical" evidence="6">
    <location>
        <begin position="228"/>
        <end position="248"/>
    </location>
</feature>
<feature type="compositionally biased region" description="Polar residues" evidence="5">
    <location>
        <begin position="279"/>
        <end position="289"/>
    </location>
</feature>
<evidence type="ECO:0000313" key="9">
    <source>
        <dbReference type="Proteomes" id="UP000465112"/>
    </source>
</evidence>
<feature type="chain" id="PRO_5025622466" description="Ig-like domain-containing protein" evidence="7">
    <location>
        <begin position="35"/>
        <end position="300"/>
    </location>
</feature>
<dbReference type="InterPro" id="IPR036179">
    <property type="entry name" value="Ig-like_dom_sf"/>
</dbReference>
<evidence type="ECO:0008006" key="10">
    <source>
        <dbReference type="Google" id="ProtNLM"/>
    </source>
</evidence>
<dbReference type="AlphaFoldDB" id="A0A6A5DN03"/>
<reference evidence="8 9" key="1">
    <citation type="submission" date="2019-06" db="EMBL/GenBank/DDBJ databases">
        <title>A chromosome-scale genome assembly of the European perch, Perca fluviatilis.</title>
        <authorList>
            <person name="Roques C."/>
            <person name="Zahm M."/>
            <person name="Cabau C."/>
            <person name="Klopp C."/>
            <person name="Bouchez O."/>
            <person name="Donnadieu C."/>
            <person name="Kuhl H."/>
            <person name="Gislard M."/>
            <person name="Guendouz S."/>
            <person name="Journot L."/>
            <person name="Haffray P."/>
            <person name="Bestin A."/>
            <person name="Morvezen R."/>
            <person name="Feron R."/>
            <person name="Wen M."/>
            <person name="Jouanno E."/>
            <person name="Herpin A."/>
            <person name="Schartl M."/>
            <person name="Postlethwait J."/>
            <person name="Schaerlinger B."/>
            <person name="Chardard D."/>
            <person name="Lecocq T."/>
            <person name="Poncet C."/>
            <person name="Jaffrelo L."/>
            <person name="Lampietro C."/>
            <person name="Guiguen Y."/>
        </authorList>
    </citation>
    <scope>NUCLEOTIDE SEQUENCE [LARGE SCALE GENOMIC DNA]</scope>
    <source>
        <tissue evidence="8">Blood</tissue>
    </source>
</reference>
<accession>A0A6A5DN03</accession>
<evidence type="ECO:0000256" key="7">
    <source>
        <dbReference type="SAM" id="SignalP"/>
    </source>
</evidence>
<keyword evidence="4" id="KW-0325">Glycoprotein</keyword>
<dbReference type="Proteomes" id="UP000465112">
    <property type="component" value="Chromosome 24"/>
</dbReference>
<dbReference type="InterPro" id="IPR015631">
    <property type="entry name" value="CD2/SLAM_rcpt"/>
</dbReference>
<proteinExistence type="predicted"/>
<evidence type="ECO:0000313" key="8">
    <source>
        <dbReference type="EMBL" id="KAF1371851.1"/>
    </source>
</evidence>
<evidence type="ECO:0000256" key="4">
    <source>
        <dbReference type="ARBA" id="ARBA00023180"/>
    </source>
</evidence>
<dbReference type="Gene3D" id="2.60.40.10">
    <property type="entry name" value="Immunoglobulins"/>
    <property type="match status" value="2"/>
</dbReference>
<comment type="subcellular location">
    <subcellularLocation>
        <location evidence="1">Membrane</location>
    </subcellularLocation>
</comment>
<keyword evidence="6" id="KW-1133">Transmembrane helix</keyword>
<dbReference type="PANTHER" id="PTHR12080:SF125">
    <property type="entry name" value="CD48 ANTIGEN-LIKE"/>
    <property type="match status" value="1"/>
</dbReference>
<dbReference type="PANTHER" id="PTHR12080">
    <property type="entry name" value="SIGNALING LYMPHOCYTIC ACTIVATION MOLECULE"/>
    <property type="match status" value="1"/>
</dbReference>
<dbReference type="InterPro" id="IPR013783">
    <property type="entry name" value="Ig-like_fold"/>
</dbReference>
<evidence type="ECO:0000256" key="3">
    <source>
        <dbReference type="ARBA" id="ARBA00023136"/>
    </source>
</evidence>
<evidence type="ECO:0000256" key="1">
    <source>
        <dbReference type="ARBA" id="ARBA00004370"/>
    </source>
</evidence>
<evidence type="ECO:0000256" key="6">
    <source>
        <dbReference type="SAM" id="Phobius"/>
    </source>
</evidence>
<feature type="signal peptide" evidence="7">
    <location>
        <begin position="1"/>
        <end position="34"/>
    </location>
</feature>
<organism evidence="8 9">
    <name type="scientific">Perca fluviatilis</name>
    <name type="common">European perch</name>
    <dbReference type="NCBI Taxonomy" id="8168"/>
    <lineage>
        <taxon>Eukaryota</taxon>
        <taxon>Metazoa</taxon>
        <taxon>Chordata</taxon>
        <taxon>Craniata</taxon>
        <taxon>Vertebrata</taxon>
        <taxon>Euteleostomi</taxon>
        <taxon>Actinopterygii</taxon>
        <taxon>Neopterygii</taxon>
        <taxon>Teleostei</taxon>
        <taxon>Neoteleostei</taxon>
        <taxon>Acanthomorphata</taxon>
        <taxon>Eupercaria</taxon>
        <taxon>Perciformes</taxon>
        <taxon>Percoidei</taxon>
        <taxon>Percidae</taxon>
        <taxon>Percinae</taxon>
        <taxon>Perca</taxon>
    </lineage>
</organism>
<dbReference type="OrthoDB" id="9427418at2759"/>
<gene>
    <name evidence="8" type="ORF">PFLUV_G00273650</name>
</gene>
<dbReference type="GO" id="GO:0016020">
    <property type="term" value="C:membrane"/>
    <property type="evidence" value="ECO:0007669"/>
    <property type="project" value="UniProtKB-SubCell"/>
</dbReference>
<comment type="caution">
    <text evidence="8">The sequence shown here is derived from an EMBL/GenBank/DDBJ whole genome shotgun (WGS) entry which is preliminary data.</text>
</comment>
<dbReference type="EMBL" id="VHII01000024">
    <property type="protein sequence ID" value="KAF1371851.1"/>
    <property type="molecule type" value="Genomic_DNA"/>
</dbReference>
<keyword evidence="3 6" id="KW-0472">Membrane</keyword>